<reference evidence="2 3" key="1">
    <citation type="submission" date="2024-07" db="EMBL/GenBank/DDBJ databases">
        <title>Section-level genome sequencing and comparative genomics of Aspergillus sections Usti and Cavernicolus.</title>
        <authorList>
            <consortium name="Lawrence Berkeley National Laboratory"/>
            <person name="Nybo J.L."/>
            <person name="Vesth T.C."/>
            <person name="Theobald S."/>
            <person name="Frisvad J.C."/>
            <person name="Larsen T.O."/>
            <person name="Kjaerboelling I."/>
            <person name="Rothschild-Mancinelli K."/>
            <person name="Lyhne E.K."/>
            <person name="Kogle M.E."/>
            <person name="Barry K."/>
            <person name="Clum A."/>
            <person name="Na H."/>
            <person name="Ledsgaard L."/>
            <person name="Lin J."/>
            <person name="Lipzen A."/>
            <person name="Kuo A."/>
            <person name="Riley R."/>
            <person name="Mondo S."/>
            <person name="LaButti K."/>
            <person name="Haridas S."/>
            <person name="Pangalinan J."/>
            <person name="Salamov A.A."/>
            <person name="Simmons B.A."/>
            <person name="Magnuson J.K."/>
            <person name="Chen J."/>
            <person name="Drula E."/>
            <person name="Henrissat B."/>
            <person name="Wiebenga A."/>
            <person name="Lubbers R.J."/>
            <person name="Gomes A.C."/>
            <person name="Makela M.R."/>
            <person name="Stajich J."/>
            <person name="Grigoriev I.V."/>
            <person name="Mortensen U.H."/>
            <person name="De vries R.P."/>
            <person name="Baker S.E."/>
            <person name="Andersen M.R."/>
        </authorList>
    </citation>
    <scope>NUCLEOTIDE SEQUENCE [LARGE SCALE GENOMIC DNA]</scope>
    <source>
        <strain evidence="2 3">CBS 600.67</strain>
    </source>
</reference>
<comment type="caution">
    <text evidence="2">The sequence shown here is derived from an EMBL/GenBank/DDBJ whole genome shotgun (WGS) entry which is preliminary data.</text>
</comment>
<accession>A0ABR4HTG9</accession>
<feature type="transmembrane region" description="Helical" evidence="1">
    <location>
        <begin position="123"/>
        <end position="149"/>
    </location>
</feature>
<gene>
    <name evidence="2" type="ORF">BDW59DRAFT_126579</name>
</gene>
<evidence type="ECO:0000313" key="2">
    <source>
        <dbReference type="EMBL" id="KAL2818795.1"/>
    </source>
</evidence>
<keyword evidence="3" id="KW-1185">Reference proteome</keyword>
<keyword evidence="1" id="KW-0472">Membrane</keyword>
<feature type="transmembrane region" description="Helical" evidence="1">
    <location>
        <begin position="93"/>
        <end position="111"/>
    </location>
</feature>
<name>A0ABR4HTG9_9EURO</name>
<proteinExistence type="predicted"/>
<evidence type="ECO:0000256" key="1">
    <source>
        <dbReference type="SAM" id="Phobius"/>
    </source>
</evidence>
<dbReference type="Proteomes" id="UP001610335">
    <property type="component" value="Unassembled WGS sequence"/>
</dbReference>
<protein>
    <submittedName>
        <fullName evidence="2">Uncharacterized protein</fullName>
    </submittedName>
</protein>
<dbReference type="EMBL" id="JBFXLS010000081">
    <property type="protein sequence ID" value="KAL2818795.1"/>
    <property type="molecule type" value="Genomic_DNA"/>
</dbReference>
<keyword evidence="1" id="KW-1133">Transmembrane helix</keyword>
<keyword evidence="1" id="KW-0812">Transmembrane</keyword>
<organism evidence="2 3">
    <name type="scientific">Aspergillus cavernicola</name>
    <dbReference type="NCBI Taxonomy" id="176166"/>
    <lineage>
        <taxon>Eukaryota</taxon>
        <taxon>Fungi</taxon>
        <taxon>Dikarya</taxon>
        <taxon>Ascomycota</taxon>
        <taxon>Pezizomycotina</taxon>
        <taxon>Eurotiomycetes</taxon>
        <taxon>Eurotiomycetidae</taxon>
        <taxon>Eurotiales</taxon>
        <taxon>Aspergillaceae</taxon>
        <taxon>Aspergillus</taxon>
        <taxon>Aspergillus subgen. Nidulantes</taxon>
    </lineage>
</organism>
<evidence type="ECO:0000313" key="3">
    <source>
        <dbReference type="Proteomes" id="UP001610335"/>
    </source>
</evidence>
<sequence length="262" mass="29355">MRIPVPFHPQLRSALSRPLRRELCSSLVFVRPKTTHDAPPFKVELPSYFKTGSSGSRLPATHAKTSPRRGPPESILIYHGGSGRTLFLGMLRLTSLFVFGVSTLIVTPAFMGPDFPLLAGPAIFVAGAFPMLFISYTAAPFVNFVHLALPIAARRSRAHAIEYAKNLPPTATLYINTLKFNTIPRVAVVQLGALVPHRAVVRPVSFWNSKPAPLPWWRPRTLRQFYTAEKSKPGKETAAFYPELWEHVYKQIQNNRPMMKTK</sequence>